<dbReference type="Pfam" id="PF11066">
    <property type="entry name" value="DUF2867"/>
    <property type="match status" value="1"/>
</dbReference>
<evidence type="ECO:0000313" key="2">
    <source>
        <dbReference type="Proteomes" id="UP000066480"/>
    </source>
</evidence>
<proteinExistence type="predicted"/>
<evidence type="ECO:0000313" key="1">
    <source>
        <dbReference type="EMBL" id="AKU16038.1"/>
    </source>
</evidence>
<evidence type="ECO:0008006" key="3">
    <source>
        <dbReference type="Google" id="ProtNLM"/>
    </source>
</evidence>
<dbReference type="PATRIC" id="fig|571913.6.peg.1940"/>
<protein>
    <recommendedName>
        <fullName evidence="3">DUF2867 domain-containing protein</fullName>
    </recommendedName>
</protein>
<dbReference type="RefSeq" id="WP_052591179.1">
    <property type="nucleotide sequence ID" value="NZ_CP011112.1"/>
</dbReference>
<dbReference type="AlphaFoldDB" id="A0A0K1JHH5"/>
<dbReference type="InterPro" id="IPR021295">
    <property type="entry name" value="DUF2867"/>
</dbReference>
<accession>A0A0K1JHH5</accession>
<dbReference type="Proteomes" id="UP000066480">
    <property type="component" value="Chromosome"/>
</dbReference>
<name>A0A0K1JHH5_9MICO</name>
<dbReference type="KEGG" id="lmoi:VV02_09505"/>
<organism evidence="1 2">
    <name type="scientific">Luteipulveratus mongoliensis</name>
    <dbReference type="NCBI Taxonomy" id="571913"/>
    <lineage>
        <taxon>Bacteria</taxon>
        <taxon>Bacillati</taxon>
        <taxon>Actinomycetota</taxon>
        <taxon>Actinomycetes</taxon>
        <taxon>Micrococcales</taxon>
        <taxon>Dermacoccaceae</taxon>
        <taxon>Luteipulveratus</taxon>
    </lineage>
</organism>
<dbReference type="EMBL" id="CP011112">
    <property type="protein sequence ID" value="AKU16038.1"/>
    <property type="molecule type" value="Genomic_DNA"/>
</dbReference>
<reference evidence="1 2" key="1">
    <citation type="submission" date="2015-03" db="EMBL/GenBank/DDBJ databases">
        <title>Luteipulveratus halotolerans sp. nov., a novel actinobacterium (Dermacoccaceae) from Sarawak, Malaysia.</title>
        <authorList>
            <person name="Juboi H."/>
            <person name="Basik A."/>
            <person name="Shamsul S.S."/>
            <person name="Arnold P."/>
            <person name="Schmitt E.K."/>
            <person name="Sanglier J.-J."/>
            <person name="Yeo T."/>
        </authorList>
    </citation>
    <scope>NUCLEOTIDE SEQUENCE [LARGE SCALE GENOMIC DNA]</scope>
    <source>
        <strain evidence="1 2">MN07-A0370</strain>
    </source>
</reference>
<sequence>MSTERTGVRLPPSAHTDQPWRIHEIAPDFIVEDVWALPTPGGPDDFRYLLELCAAADAYDNSSFVVRTMLSIRWKLGALLGWDGDDDGLEQRVHSLRERLPQDLRDGPAGPETPNAPFRPVYLTENEFVDELANKTVHALAHYSWVRTPDGSYRGQMAVLTKPNGLFGRLYMAGIKPIRHFVVYPALLRGIASDWEAVRRTSA</sequence>
<dbReference type="OrthoDB" id="4551029at2"/>
<gene>
    <name evidence="1" type="ORF">VV02_09505</name>
</gene>
<keyword evidence="2" id="KW-1185">Reference proteome</keyword>
<dbReference type="STRING" id="571913.VV02_09505"/>